<feature type="transmembrane region" description="Helical" evidence="8">
    <location>
        <begin position="218"/>
        <end position="236"/>
    </location>
</feature>
<dbReference type="GO" id="GO:0016763">
    <property type="term" value="F:pentosyltransferase activity"/>
    <property type="evidence" value="ECO:0007669"/>
    <property type="project" value="TreeGrafter"/>
</dbReference>
<organism evidence="10 11">
    <name type="scientific">Candidatus Roizmanbacteria bacterium GW2011_GWA2_37_7</name>
    <dbReference type="NCBI Taxonomy" id="1618481"/>
    <lineage>
        <taxon>Bacteria</taxon>
        <taxon>Candidatus Roizmaniibacteriota</taxon>
    </lineage>
</organism>
<proteinExistence type="predicted"/>
<evidence type="ECO:0000313" key="11">
    <source>
        <dbReference type="Proteomes" id="UP000034471"/>
    </source>
</evidence>
<reference evidence="10 11" key="1">
    <citation type="journal article" date="2015" name="Nature">
        <title>rRNA introns, odd ribosomes, and small enigmatic genomes across a large radiation of phyla.</title>
        <authorList>
            <person name="Brown C.T."/>
            <person name="Hug L.A."/>
            <person name="Thomas B.C."/>
            <person name="Sharon I."/>
            <person name="Castelle C.J."/>
            <person name="Singh A."/>
            <person name="Wilkins M.J."/>
            <person name="Williams K.H."/>
            <person name="Banfield J.F."/>
        </authorList>
    </citation>
    <scope>NUCLEOTIDE SEQUENCE [LARGE SCALE GENOMIC DNA]</scope>
</reference>
<keyword evidence="7 8" id="KW-0472">Membrane</keyword>
<dbReference type="STRING" id="1618481.US54_C0011G0002"/>
<comment type="caution">
    <text evidence="10">The sequence shown here is derived from an EMBL/GenBank/DDBJ whole genome shotgun (WGS) entry which is preliminary data.</text>
</comment>
<evidence type="ECO:0000313" key="10">
    <source>
        <dbReference type="EMBL" id="KKQ38381.1"/>
    </source>
</evidence>
<keyword evidence="4" id="KW-0808">Transferase</keyword>
<evidence type="ECO:0000259" key="9">
    <source>
        <dbReference type="Pfam" id="PF13231"/>
    </source>
</evidence>
<dbReference type="PANTHER" id="PTHR33908:SF3">
    <property type="entry name" value="UNDECAPRENYL PHOSPHATE-ALPHA-4-AMINO-4-DEOXY-L-ARABINOSE ARABINOSYL TRANSFERASE"/>
    <property type="match status" value="1"/>
</dbReference>
<feature type="transmembrane region" description="Helical" evidence="8">
    <location>
        <begin position="401"/>
        <end position="418"/>
    </location>
</feature>
<evidence type="ECO:0000256" key="4">
    <source>
        <dbReference type="ARBA" id="ARBA00022679"/>
    </source>
</evidence>
<comment type="subcellular location">
    <subcellularLocation>
        <location evidence="1">Cell membrane</location>
        <topology evidence="1">Multi-pass membrane protein</topology>
    </subcellularLocation>
</comment>
<feature type="transmembrane region" description="Helical" evidence="8">
    <location>
        <begin position="12"/>
        <end position="32"/>
    </location>
</feature>
<dbReference type="Proteomes" id="UP000034471">
    <property type="component" value="Unassembled WGS sequence"/>
</dbReference>
<feature type="transmembrane region" description="Helical" evidence="8">
    <location>
        <begin position="100"/>
        <end position="121"/>
    </location>
</feature>
<evidence type="ECO:0000256" key="1">
    <source>
        <dbReference type="ARBA" id="ARBA00004651"/>
    </source>
</evidence>
<feature type="transmembrane region" description="Helical" evidence="8">
    <location>
        <begin position="150"/>
        <end position="168"/>
    </location>
</feature>
<evidence type="ECO:0000256" key="5">
    <source>
        <dbReference type="ARBA" id="ARBA00022692"/>
    </source>
</evidence>
<feature type="domain" description="Glycosyltransferase RgtA/B/C/D-like" evidence="9">
    <location>
        <begin position="81"/>
        <end position="230"/>
    </location>
</feature>
<feature type="transmembrane region" description="Helical" evidence="8">
    <location>
        <begin position="348"/>
        <end position="365"/>
    </location>
</feature>
<dbReference type="GO" id="GO:0010041">
    <property type="term" value="P:response to iron(III) ion"/>
    <property type="evidence" value="ECO:0007669"/>
    <property type="project" value="TreeGrafter"/>
</dbReference>
<keyword evidence="5 8" id="KW-0812">Transmembrane</keyword>
<keyword evidence="3" id="KW-0328">Glycosyltransferase</keyword>
<feature type="transmembrane region" description="Helical" evidence="8">
    <location>
        <begin position="173"/>
        <end position="189"/>
    </location>
</feature>
<dbReference type="PATRIC" id="fig|1618481.3.peg.313"/>
<feature type="transmembrane region" description="Helical" evidence="8">
    <location>
        <begin position="320"/>
        <end position="336"/>
    </location>
</feature>
<evidence type="ECO:0000256" key="2">
    <source>
        <dbReference type="ARBA" id="ARBA00022475"/>
    </source>
</evidence>
<evidence type="ECO:0000256" key="6">
    <source>
        <dbReference type="ARBA" id="ARBA00022989"/>
    </source>
</evidence>
<dbReference type="InterPro" id="IPR050297">
    <property type="entry name" value="LipidA_mod_glycosyltrf_83"/>
</dbReference>
<dbReference type="EMBL" id="LBTJ01000011">
    <property type="protein sequence ID" value="KKQ38381.1"/>
    <property type="molecule type" value="Genomic_DNA"/>
</dbReference>
<feature type="transmembrane region" description="Helical" evidence="8">
    <location>
        <begin position="371"/>
        <end position="389"/>
    </location>
</feature>
<dbReference type="GO" id="GO:0005886">
    <property type="term" value="C:plasma membrane"/>
    <property type="evidence" value="ECO:0007669"/>
    <property type="project" value="UniProtKB-SubCell"/>
</dbReference>
<dbReference type="Pfam" id="PF13231">
    <property type="entry name" value="PMT_2"/>
    <property type="match status" value="1"/>
</dbReference>
<feature type="transmembrane region" description="Helical" evidence="8">
    <location>
        <begin position="73"/>
        <end position="94"/>
    </location>
</feature>
<sequence length="550" mass="63440">MLHDKFFYKHKVWILLGLIWLFALFLRIYHLGSLPFNFMEDEVLVGYVGRFILQNGVDLYGNHWPIWYFDKFGDYYIIGPMYLAGLSTFIFGVNEFAVRFPAALFGSLVVFPVFSLSVLIFNKRTIALTAAFLTAVTPWHLVISRSSSEGVIGSTIFLSGICLLLYFAKKLKLKYLIISTILFGVSYFIYHPFRAYVPLVFIPIPFLFPALRKNKQAFFGIVGVFIAFVLLTGYIITTPWGSGRLKQTSIFSPLSGVERKIQEEIYAIGEGKVLQARIFHNKLIGYSREFTKQYISYFSPDFLFTGFGAESRYEVPEQGLLYYTYLILLIIAVIPIKNQNNIHKKYILYFLFLLLISPVPAAFSYFGSPNIHRSSLLGILIVIPITYGFTKLQLLPYKKIISAFIIAMFIVELFYFWHQYSVQSDLHNSIRRNDAYRELIDYLRINEKSYSNAIMPSEGALAIYYLFYNKDFSKSYVEKFKHDVRLNTAGKAQFVKSSCPTESFAERTESTFFVEKYDCPDKIGFKQIHLIKGVNSLLGFKILIKKSPAY</sequence>
<keyword evidence="6 8" id="KW-1133">Transmembrane helix</keyword>
<dbReference type="PANTHER" id="PTHR33908">
    <property type="entry name" value="MANNOSYLTRANSFERASE YKCB-RELATED"/>
    <property type="match status" value="1"/>
</dbReference>
<evidence type="ECO:0000256" key="7">
    <source>
        <dbReference type="ARBA" id="ARBA00023136"/>
    </source>
</evidence>
<name>A0A0G0KCR6_9BACT</name>
<protein>
    <recommendedName>
        <fullName evidence="9">Glycosyltransferase RgtA/B/C/D-like domain-containing protein</fullName>
    </recommendedName>
</protein>
<evidence type="ECO:0000256" key="3">
    <source>
        <dbReference type="ARBA" id="ARBA00022676"/>
    </source>
</evidence>
<dbReference type="GO" id="GO:0009103">
    <property type="term" value="P:lipopolysaccharide biosynthetic process"/>
    <property type="evidence" value="ECO:0007669"/>
    <property type="project" value="UniProtKB-ARBA"/>
</dbReference>
<evidence type="ECO:0000256" key="8">
    <source>
        <dbReference type="SAM" id="Phobius"/>
    </source>
</evidence>
<gene>
    <name evidence="10" type="ORF">US54_C0011G0002</name>
</gene>
<keyword evidence="2" id="KW-1003">Cell membrane</keyword>
<dbReference type="AlphaFoldDB" id="A0A0G0KCR6"/>
<dbReference type="InterPro" id="IPR038731">
    <property type="entry name" value="RgtA/B/C-like"/>
</dbReference>
<accession>A0A0G0KCR6</accession>